<reference evidence="1" key="1">
    <citation type="journal article" date="2023" name="G3 (Bethesda)">
        <title>A reference genome for the long-term kleptoplast-retaining sea slug Elysia crispata morphotype clarki.</title>
        <authorList>
            <person name="Eastman K.E."/>
            <person name="Pendleton A.L."/>
            <person name="Shaikh M.A."/>
            <person name="Suttiyut T."/>
            <person name="Ogas R."/>
            <person name="Tomko P."/>
            <person name="Gavelis G."/>
            <person name="Widhalm J.R."/>
            <person name="Wisecaver J.H."/>
        </authorList>
    </citation>
    <scope>NUCLEOTIDE SEQUENCE</scope>
    <source>
        <strain evidence="1">ECLA1</strain>
    </source>
</reference>
<dbReference type="EMBL" id="JAWDGP010007770">
    <property type="protein sequence ID" value="KAK3705543.1"/>
    <property type="molecule type" value="Genomic_DNA"/>
</dbReference>
<evidence type="ECO:0000313" key="1">
    <source>
        <dbReference type="EMBL" id="KAK3705543.1"/>
    </source>
</evidence>
<organism evidence="1 2">
    <name type="scientific">Elysia crispata</name>
    <name type="common">lettuce slug</name>
    <dbReference type="NCBI Taxonomy" id="231223"/>
    <lineage>
        <taxon>Eukaryota</taxon>
        <taxon>Metazoa</taxon>
        <taxon>Spiralia</taxon>
        <taxon>Lophotrochozoa</taxon>
        <taxon>Mollusca</taxon>
        <taxon>Gastropoda</taxon>
        <taxon>Heterobranchia</taxon>
        <taxon>Euthyneura</taxon>
        <taxon>Panpulmonata</taxon>
        <taxon>Sacoglossa</taxon>
        <taxon>Placobranchoidea</taxon>
        <taxon>Plakobranchidae</taxon>
        <taxon>Elysia</taxon>
    </lineage>
</organism>
<gene>
    <name evidence="1" type="ORF">RRG08_041417</name>
</gene>
<evidence type="ECO:0000313" key="2">
    <source>
        <dbReference type="Proteomes" id="UP001283361"/>
    </source>
</evidence>
<name>A0AAE0XR53_9GAST</name>
<proteinExistence type="predicted"/>
<comment type="caution">
    <text evidence="1">The sequence shown here is derived from an EMBL/GenBank/DDBJ whole genome shotgun (WGS) entry which is preliminary data.</text>
</comment>
<dbReference type="Proteomes" id="UP001283361">
    <property type="component" value="Unassembled WGS sequence"/>
</dbReference>
<protein>
    <submittedName>
        <fullName evidence="1">Uncharacterized protein</fullName>
    </submittedName>
</protein>
<keyword evidence="2" id="KW-1185">Reference proteome</keyword>
<dbReference type="AlphaFoldDB" id="A0AAE0XR53"/>
<sequence length="250" mass="28390">MQQEVIFIYITELPGRGCKTKTLFWGLSPAAKVNTALPLVVWSAGRVLFVRETGPCECGLCELMISPCGKGSGLKKLTVENLFSNFMLSQQSPPSRIRRTSRRIGLRTRNFRRLQFGLQRNVDQMFITRVGCQCLSDYHYKSQTLCYEKYRVATGEVLTRAYMLGVCSTRINTRRKTGKYPVCRKLKSQTTSLPGRMADNVTDINEFHQELAWLRVNACGLINRALALKVQRSRNPTPTQGRFDILIGRA</sequence>
<accession>A0AAE0XR53</accession>